<dbReference type="AlphaFoldDB" id="A0A504U7G9"/>
<name>A0A504U7G9_9HYPH</name>
<evidence type="ECO:0000259" key="1">
    <source>
        <dbReference type="Pfam" id="PF09361"/>
    </source>
</evidence>
<keyword evidence="3" id="KW-1185">Reference proteome</keyword>
<accession>A0A504U7G9</accession>
<proteinExistence type="predicted"/>
<dbReference type="Proteomes" id="UP000316429">
    <property type="component" value="Unassembled WGS sequence"/>
</dbReference>
<dbReference type="Pfam" id="PF09361">
    <property type="entry name" value="Phasin_2"/>
    <property type="match status" value="1"/>
</dbReference>
<dbReference type="InterPro" id="IPR018968">
    <property type="entry name" value="Phasin"/>
</dbReference>
<sequence length="115" mass="12765">MFNIDDASKKSKEAMDAMMKNYSEITKGFQSIAAEATDYSKKSFQDMTSYVEALTSVKSPEAAFELQTSFFKSSYESFVAEATKLGEMYAELAKTLYKPYEAPFSRSLTPVPAAA</sequence>
<gene>
    <name evidence="2" type="ORF">FJQ55_09280</name>
</gene>
<feature type="domain" description="Phasin" evidence="1">
    <location>
        <begin position="8"/>
        <end position="102"/>
    </location>
</feature>
<evidence type="ECO:0000313" key="3">
    <source>
        <dbReference type="Proteomes" id="UP000316429"/>
    </source>
</evidence>
<reference evidence="2 3" key="1">
    <citation type="submission" date="2019-06" db="EMBL/GenBank/DDBJ databases">
        <title>Rhizobium sp. CL12 isolated from roots of soybean.</title>
        <authorList>
            <person name="Wang C."/>
        </authorList>
    </citation>
    <scope>NUCLEOTIDE SEQUENCE [LARGE SCALE GENOMIC DNA]</scope>
    <source>
        <strain evidence="2 3">CL12</strain>
    </source>
</reference>
<comment type="caution">
    <text evidence="2">The sequence shown here is derived from an EMBL/GenBank/DDBJ whole genome shotgun (WGS) entry which is preliminary data.</text>
</comment>
<protein>
    <submittedName>
        <fullName evidence="2">Phasin family protein</fullName>
    </submittedName>
</protein>
<organism evidence="2 3">
    <name type="scientific">Rhizobium glycinendophyticum</name>
    <dbReference type="NCBI Taxonomy" id="2589807"/>
    <lineage>
        <taxon>Bacteria</taxon>
        <taxon>Pseudomonadati</taxon>
        <taxon>Pseudomonadota</taxon>
        <taxon>Alphaproteobacteria</taxon>
        <taxon>Hyphomicrobiales</taxon>
        <taxon>Rhizobiaceae</taxon>
        <taxon>Rhizobium/Agrobacterium group</taxon>
        <taxon>Rhizobium</taxon>
    </lineage>
</organism>
<dbReference type="OrthoDB" id="7678100at2"/>
<dbReference type="EMBL" id="VFYP01000001">
    <property type="protein sequence ID" value="TPP11004.1"/>
    <property type="molecule type" value="Genomic_DNA"/>
</dbReference>
<evidence type="ECO:0000313" key="2">
    <source>
        <dbReference type="EMBL" id="TPP11004.1"/>
    </source>
</evidence>
<dbReference type="RefSeq" id="WP_140827379.1">
    <property type="nucleotide sequence ID" value="NZ_VFYP01000001.1"/>
</dbReference>